<dbReference type="GeneID" id="34525628"/>
<proteinExistence type="inferred from homology"/>
<keyword evidence="5" id="KW-1185">Reference proteome</keyword>
<dbReference type="EMBL" id="HE978317">
    <property type="protein sequence ID" value="CCK69939.1"/>
    <property type="molecule type" value="Genomic_DNA"/>
</dbReference>
<organism evidence="4 5">
    <name type="scientific">Huiozyma naganishii (strain ATCC MYA-139 / BCRC 22969 / CBS 8797 / KCTC 17520 / NBRC 10181 / NCYC 3082 / Yp74L-3)</name>
    <name type="common">Yeast</name>
    <name type="synonym">Kazachstania naganishii</name>
    <dbReference type="NCBI Taxonomy" id="1071383"/>
    <lineage>
        <taxon>Eukaryota</taxon>
        <taxon>Fungi</taxon>
        <taxon>Dikarya</taxon>
        <taxon>Ascomycota</taxon>
        <taxon>Saccharomycotina</taxon>
        <taxon>Saccharomycetes</taxon>
        <taxon>Saccharomycetales</taxon>
        <taxon>Saccharomycetaceae</taxon>
        <taxon>Huiozyma</taxon>
    </lineage>
</organism>
<dbReference type="Gene3D" id="3.30.70.1020">
    <property type="entry name" value="Trehalose-6-phosphate phosphatase related protein, domain 2"/>
    <property type="match status" value="1"/>
</dbReference>
<dbReference type="GO" id="GO:0010508">
    <property type="term" value="P:positive regulation of autophagy"/>
    <property type="evidence" value="ECO:0007669"/>
    <property type="project" value="EnsemblFungi"/>
</dbReference>
<sequence>MTAPNAKKQRVINCVSQLPYRIQLNESKDTWRLLPQAGNSALFSSLDYLQESDEYEQLVVGWTGEITRETDLAEQFGADVTMTNNDDDSETPVVPDSNADEALYLTPEQMDKLTEVMNAQNKKNFNPVWLLRKNQSRWRQYAEKTIWPTFHYILNPLLIEADNNSGSSAPAPSAKKGSNPAAPGGVPAPKESVPTGDEEKNSWWYDYVKFNEAYAMKIGEIYQPGDVIWIHDYYLLLLPQLLRMKFANDNVKIGYFHHAPWPSYEYFRCLPRRKQILDGLVGANLITFQNEQFSRHFVSSCKRLLDCTSKKKKSDKGADQYQISAYGGDLIVDSLPIGVNKNQLIKDAFTSDIDSKVQAIKQAYQNKKIIIGRDRLDSVRGVVQKLRAFETFLTMFPEWREQVVLIQVSSPTANRDSPQTIRLEQQVNDLVNSINSQFGNLNFAPVQHYYMRIPKDVYLSLLRVADLCLITTVRDGTNTTALEYVTIKSHKSDYQCYGNPLILSEFSGSSTLLKDAIIVNPWDSVAVAKSINMALNLTKSAASELQAKLSPEVPTVQSWTDKYLKTLSSQNTDQSSGGKITPALNRPVLLDTYNQAKRRLFLFDYDGTLTPIVQDPAAAIPTAKLYTILEKLAADPRNQIWIISGRDQQFLGKWIGSKNKRLGLSAEHGCFIKDIDCPEWVNLTEKVDMSWQERVGKAMEEITNKTQGSFIERKKVALTWHYRRAVPELGEFHAAELKKMLKSVCDEYDLEIMDGKANIEVRPRFVNKGEIVKRLVWHEHGTEQDLLKPVNEKVDINKMPDFILCLGDDFTDEDMFRELNTIEDKWEEKYPENKNSHKNFGIYPVTVGSASKQTIAKAHLTDPGQVLDTLGLLIGNVSLFQSAGTVELDSRGHVKNSESSLKSQLAGEKYILKKSASSTSIKKVNK</sequence>
<evidence type="ECO:0000313" key="5">
    <source>
        <dbReference type="Proteomes" id="UP000006310"/>
    </source>
</evidence>
<comment type="similarity">
    <text evidence="1">In the N-terminal section; belongs to the glycosyltransferase 20 family.</text>
</comment>
<evidence type="ECO:0000256" key="1">
    <source>
        <dbReference type="ARBA" id="ARBA00005409"/>
    </source>
</evidence>
<dbReference type="SUPFAM" id="SSF53756">
    <property type="entry name" value="UDP-Glycosyltransferase/glycogen phosphorylase"/>
    <property type="match status" value="1"/>
</dbReference>
<dbReference type="FunFam" id="3.40.50.2000:FF:000036">
    <property type="entry name" value="Alpha,alpha-trehalose-phosphate synthase subunit Tps2"/>
    <property type="match status" value="1"/>
</dbReference>
<dbReference type="RefSeq" id="XP_022464185.1">
    <property type="nucleotide sequence ID" value="XM_022607606.1"/>
</dbReference>
<dbReference type="Pfam" id="PF00982">
    <property type="entry name" value="Glyco_transf_20"/>
    <property type="match status" value="1"/>
</dbReference>
<gene>
    <name evidence="4" type="primary">KNAG0D01880</name>
    <name evidence="4" type="ordered locus">KNAG_0D01880</name>
</gene>
<dbReference type="InterPro" id="IPR001830">
    <property type="entry name" value="Glyco_trans_20"/>
</dbReference>
<dbReference type="InterPro" id="IPR006379">
    <property type="entry name" value="HAD-SF_hydro_IIB"/>
</dbReference>
<dbReference type="Gene3D" id="3.40.50.2000">
    <property type="entry name" value="Glycogen Phosphorylase B"/>
    <property type="match status" value="2"/>
</dbReference>
<dbReference type="Proteomes" id="UP000006310">
    <property type="component" value="Chromosome 4"/>
</dbReference>
<dbReference type="PANTHER" id="PTHR10788">
    <property type="entry name" value="TREHALOSE-6-PHOSPHATE SYNTHASE"/>
    <property type="match status" value="1"/>
</dbReference>
<dbReference type="OrthoDB" id="755951at2759"/>
<dbReference type="SUPFAM" id="SSF56784">
    <property type="entry name" value="HAD-like"/>
    <property type="match status" value="1"/>
</dbReference>
<name>J7S5N9_HUIN7</name>
<dbReference type="KEGG" id="kng:KNAG_0D01880"/>
<dbReference type="OMA" id="VHPMPIE"/>
<protein>
    <submittedName>
        <fullName evidence="4">Uncharacterized protein</fullName>
    </submittedName>
</protein>
<feature type="compositionally biased region" description="Low complexity" evidence="3">
    <location>
        <begin position="165"/>
        <end position="183"/>
    </location>
</feature>
<dbReference type="STRING" id="1071383.J7S5N9"/>
<comment type="similarity">
    <text evidence="2">In the C-terminal section; belongs to the trehalose phosphatase family.</text>
</comment>
<feature type="region of interest" description="Disordered" evidence="3">
    <location>
        <begin position="165"/>
        <end position="198"/>
    </location>
</feature>
<dbReference type="InterPro" id="IPR023214">
    <property type="entry name" value="HAD_sf"/>
</dbReference>
<evidence type="ECO:0000256" key="2">
    <source>
        <dbReference type="ARBA" id="ARBA00006330"/>
    </source>
</evidence>
<dbReference type="Pfam" id="PF02358">
    <property type="entry name" value="Trehalose_PPase"/>
    <property type="match status" value="1"/>
</dbReference>
<dbReference type="eggNOG" id="KOG1050">
    <property type="taxonomic scope" value="Eukaryota"/>
</dbReference>
<dbReference type="GO" id="GO:0006995">
    <property type="term" value="P:cellular response to nitrogen starvation"/>
    <property type="evidence" value="ECO:0007669"/>
    <property type="project" value="EnsemblFungi"/>
</dbReference>
<dbReference type="AlphaFoldDB" id="J7S5N9"/>
<dbReference type="InterPro" id="IPR003337">
    <property type="entry name" value="Trehalose_PPase"/>
</dbReference>
<dbReference type="NCBIfam" id="TIGR01484">
    <property type="entry name" value="HAD-SF-IIB"/>
    <property type="match status" value="1"/>
</dbReference>
<dbReference type="PANTHER" id="PTHR10788:SF123">
    <property type="entry name" value="TREHALOSE-PHOSPHATASE"/>
    <property type="match status" value="1"/>
</dbReference>
<dbReference type="CDD" id="cd03788">
    <property type="entry name" value="GT20_TPS"/>
    <property type="match status" value="1"/>
</dbReference>
<dbReference type="GO" id="GO:0004805">
    <property type="term" value="F:trehalose-phosphatase activity"/>
    <property type="evidence" value="ECO:0007669"/>
    <property type="project" value="EnsemblFungi"/>
</dbReference>
<dbReference type="CDD" id="cd01627">
    <property type="entry name" value="HAD_TPP"/>
    <property type="match status" value="1"/>
</dbReference>
<evidence type="ECO:0000256" key="3">
    <source>
        <dbReference type="SAM" id="MobiDB-lite"/>
    </source>
</evidence>
<dbReference type="InterPro" id="IPR036412">
    <property type="entry name" value="HAD-like_sf"/>
</dbReference>
<dbReference type="GO" id="GO:0003825">
    <property type="term" value="F:alpha,alpha-trehalose-phosphate synthase (UDP-forming) activity"/>
    <property type="evidence" value="ECO:0007669"/>
    <property type="project" value="TreeGrafter"/>
</dbReference>
<dbReference type="GO" id="GO:0005992">
    <property type="term" value="P:trehalose biosynthetic process"/>
    <property type="evidence" value="ECO:0007669"/>
    <property type="project" value="EnsemblFungi"/>
</dbReference>
<dbReference type="GO" id="GO:0034605">
    <property type="term" value="P:cellular response to heat"/>
    <property type="evidence" value="ECO:0007669"/>
    <property type="project" value="TreeGrafter"/>
</dbReference>
<dbReference type="GO" id="GO:0005829">
    <property type="term" value="C:cytosol"/>
    <property type="evidence" value="ECO:0007669"/>
    <property type="project" value="TreeGrafter"/>
</dbReference>
<dbReference type="Gene3D" id="3.40.50.1000">
    <property type="entry name" value="HAD superfamily/HAD-like"/>
    <property type="match status" value="1"/>
</dbReference>
<dbReference type="NCBIfam" id="TIGR00685">
    <property type="entry name" value="T6PP"/>
    <property type="match status" value="1"/>
</dbReference>
<evidence type="ECO:0000313" key="4">
    <source>
        <dbReference type="EMBL" id="CCK69939.1"/>
    </source>
</evidence>
<reference evidence="5" key="2">
    <citation type="submission" date="2012-08" db="EMBL/GenBank/DDBJ databases">
        <title>Genome sequence of Kazachstania naganishii.</title>
        <authorList>
            <person name="Gordon J.L."/>
            <person name="Armisen D."/>
            <person name="Proux-Wera E."/>
            <person name="OhEigeartaigh S.S."/>
            <person name="Byrne K.P."/>
            <person name="Wolfe K.H."/>
        </authorList>
    </citation>
    <scope>NUCLEOTIDE SEQUENCE [LARGE SCALE GENOMIC DNA]</scope>
    <source>
        <strain evidence="5">ATCC MYA-139 / BCRC 22969 / CBS 8797 / CCRC 22969 / KCTC 17520 / NBRC 10181 / NCYC 3082</strain>
    </source>
</reference>
<dbReference type="GO" id="GO:0031505">
    <property type="term" value="P:fungal-type cell wall organization"/>
    <property type="evidence" value="ECO:0007669"/>
    <property type="project" value="TreeGrafter"/>
</dbReference>
<reference evidence="4 5" key="1">
    <citation type="journal article" date="2011" name="Proc. Natl. Acad. Sci. U.S.A.">
        <title>Evolutionary erosion of yeast sex chromosomes by mating-type switching accidents.</title>
        <authorList>
            <person name="Gordon J.L."/>
            <person name="Armisen D."/>
            <person name="Proux-Wera E."/>
            <person name="Oheigeartaigh S.S."/>
            <person name="Byrne K.P."/>
            <person name="Wolfe K.H."/>
        </authorList>
    </citation>
    <scope>NUCLEOTIDE SEQUENCE [LARGE SCALE GENOMIC DNA]</scope>
    <source>
        <strain evidence="5">ATCC MYA-139 / BCRC 22969 / CBS 8797 / CCRC 22969 / KCTC 17520 / NBRC 10181 / NCYC 3082</strain>
    </source>
</reference>
<dbReference type="HOGENOM" id="CLU_002351_3_0_1"/>
<dbReference type="GO" id="GO:0005946">
    <property type="term" value="C:alpha,alpha-trehalose-phosphate synthase complex (UDP-forming)"/>
    <property type="evidence" value="ECO:0007669"/>
    <property type="project" value="EnsemblFungi"/>
</dbReference>
<accession>J7S5N9</accession>